<feature type="non-terminal residue" evidence="1">
    <location>
        <position position="1"/>
    </location>
</feature>
<comment type="caution">
    <text evidence="1">The sequence shown here is derived from an EMBL/GenBank/DDBJ whole genome shotgun (WGS) entry which is preliminary data.</text>
</comment>
<evidence type="ECO:0000313" key="1">
    <source>
        <dbReference type="EMBL" id="CAG8805682.1"/>
    </source>
</evidence>
<proteinExistence type="predicted"/>
<dbReference type="Proteomes" id="UP000789920">
    <property type="component" value="Unassembled WGS sequence"/>
</dbReference>
<reference evidence="1" key="1">
    <citation type="submission" date="2021-06" db="EMBL/GenBank/DDBJ databases">
        <authorList>
            <person name="Kallberg Y."/>
            <person name="Tangrot J."/>
            <person name="Rosling A."/>
        </authorList>
    </citation>
    <scope>NUCLEOTIDE SEQUENCE</scope>
    <source>
        <strain evidence="1">MA461A</strain>
    </source>
</reference>
<gene>
    <name evidence="1" type="ORF">RPERSI_LOCUS21987</name>
</gene>
<accession>A0ACA9RSI9</accession>
<dbReference type="EMBL" id="CAJVQC010065601">
    <property type="protein sequence ID" value="CAG8805682.1"/>
    <property type="molecule type" value="Genomic_DNA"/>
</dbReference>
<sequence>ESKRLEKANHQTRIEKARNSDIFVIFLFCYGYALSHILGGSEKQDKATT</sequence>
<keyword evidence="2" id="KW-1185">Reference proteome</keyword>
<name>A0ACA9RSI9_9GLOM</name>
<evidence type="ECO:0000313" key="2">
    <source>
        <dbReference type="Proteomes" id="UP000789920"/>
    </source>
</evidence>
<organism evidence="1 2">
    <name type="scientific">Racocetra persica</name>
    <dbReference type="NCBI Taxonomy" id="160502"/>
    <lineage>
        <taxon>Eukaryota</taxon>
        <taxon>Fungi</taxon>
        <taxon>Fungi incertae sedis</taxon>
        <taxon>Mucoromycota</taxon>
        <taxon>Glomeromycotina</taxon>
        <taxon>Glomeromycetes</taxon>
        <taxon>Diversisporales</taxon>
        <taxon>Gigasporaceae</taxon>
        <taxon>Racocetra</taxon>
    </lineage>
</organism>
<protein>
    <submittedName>
        <fullName evidence="1">2989_t:CDS:1</fullName>
    </submittedName>
</protein>